<feature type="compositionally biased region" description="Polar residues" evidence="1">
    <location>
        <begin position="118"/>
        <end position="135"/>
    </location>
</feature>
<sequence>MSSPILNPLSTNHSPASKTTLTCPLHSCATILSPEKTMSGVLGGSVKNGTPSVEVTVSQPKTTNLPSFRVAKKLAPVGSLTDVGLSSSYSKNSSSFRSNSDTRSRSSASRVGARPTLLSGTMSKKGYTRNSRACK</sequence>
<protein>
    <submittedName>
        <fullName evidence="2">Uncharacterized protein</fullName>
    </submittedName>
</protein>
<evidence type="ECO:0000313" key="3">
    <source>
        <dbReference type="Proteomes" id="UP000699462"/>
    </source>
</evidence>
<name>A0A8T0DVG1_9TREM</name>
<feature type="compositionally biased region" description="Low complexity" evidence="1">
    <location>
        <begin position="86"/>
        <end position="114"/>
    </location>
</feature>
<dbReference type="EMBL" id="JTDF01000250">
    <property type="protein sequence ID" value="KAF8571935.1"/>
    <property type="molecule type" value="Genomic_DNA"/>
</dbReference>
<proteinExistence type="predicted"/>
<evidence type="ECO:0000256" key="1">
    <source>
        <dbReference type="SAM" id="MobiDB-lite"/>
    </source>
</evidence>
<dbReference type="Proteomes" id="UP000699462">
    <property type="component" value="Unassembled WGS sequence"/>
</dbReference>
<gene>
    <name evidence="2" type="ORF">P879_00186</name>
</gene>
<comment type="caution">
    <text evidence="2">The sequence shown here is derived from an EMBL/GenBank/DDBJ whole genome shotgun (WGS) entry which is preliminary data.</text>
</comment>
<dbReference type="AlphaFoldDB" id="A0A8T0DVG1"/>
<feature type="region of interest" description="Disordered" evidence="1">
    <location>
        <begin position="81"/>
        <end position="135"/>
    </location>
</feature>
<keyword evidence="3" id="KW-1185">Reference proteome</keyword>
<reference evidence="2 3" key="1">
    <citation type="submission" date="2019-07" db="EMBL/GenBank/DDBJ databases">
        <title>Annotation for the trematode Paragonimus westermani.</title>
        <authorList>
            <person name="Choi Y.-J."/>
        </authorList>
    </citation>
    <scope>NUCLEOTIDE SEQUENCE [LARGE SCALE GENOMIC DNA]</scope>
    <source>
        <strain evidence="2">180907_Pwestermani</strain>
    </source>
</reference>
<organism evidence="2 3">
    <name type="scientific">Paragonimus westermani</name>
    <dbReference type="NCBI Taxonomy" id="34504"/>
    <lineage>
        <taxon>Eukaryota</taxon>
        <taxon>Metazoa</taxon>
        <taxon>Spiralia</taxon>
        <taxon>Lophotrochozoa</taxon>
        <taxon>Platyhelminthes</taxon>
        <taxon>Trematoda</taxon>
        <taxon>Digenea</taxon>
        <taxon>Plagiorchiida</taxon>
        <taxon>Troglotremata</taxon>
        <taxon>Troglotrematidae</taxon>
        <taxon>Paragonimus</taxon>
    </lineage>
</organism>
<accession>A0A8T0DVG1</accession>
<evidence type="ECO:0000313" key="2">
    <source>
        <dbReference type="EMBL" id="KAF8571935.1"/>
    </source>
</evidence>